<protein>
    <recommendedName>
        <fullName evidence="2">Transglutaminase-like domain-containing protein</fullName>
    </recommendedName>
</protein>
<proteinExistence type="predicted"/>
<evidence type="ECO:0000256" key="1">
    <source>
        <dbReference type="SAM" id="Phobius"/>
    </source>
</evidence>
<dbReference type="Pfam" id="PF01841">
    <property type="entry name" value="Transglut_core"/>
    <property type="match status" value="1"/>
</dbReference>
<dbReference type="InterPro" id="IPR002931">
    <property type="entry name" value="Transglutaminase-like"/>
</dbReference>
<dbReference type="Gene3D" id="3.10.620.30">
    <property type="match status" value="1"/>
</dbReference>
<dbReference type="InterPro" id="IPR002909">
    <property type="entry name" value="IPT_dom"/>
</dbReference>
<name>A0A3P3XUI0_9SPIR</name>
<dbReference type="EMBL" id="FWDO01000008">
    <property type="protein sequence ID" value="SLM19961.1"/>
    <property type="molecule type" value="Genomic_DNA"/>
</dbReference>
<keyword evidence="1" id="KW-0472">Membrane</keyword>
<dbReference type="InterPro" id="IPR014756">
    <property type="entry name" value="Ig_E-set"/>
</dbReference>
<sequence length="546" mass="59427">MKRRSVVIGGALVLLFVTGGALLFYWMLHPALSVIDPVTPLPDDTVSIVGRNFGEAPGELLFDNIPLPGHAIQSWSPTYISFKMPSDVDSAVVRVRTTFGFSNPLMLANSSKIPKAAESQAVSEFRPNITGVKPTANIQIGKSIVISGSHFGEPEENAAVFFTKIPSISTLETEDLNNFIKIESASLLVDRWRDTSMAVRVPDGVESGYVFVRTKNGISNTYPVSFSHSLGRTWRGESSKYVIEQKVILHVTASLPDGRLSLFLPKPATTQNQSAETNIGSGGDHLNADHANWQEFRFGQDDASKSKLEITRQFIVDASEIRADINVGSIQAIGAAPPAFLAPYLAADALVPSGDEAIVAAARTIQRKEKNTFRQVALAAQWVFSNIKLNEQDQGLSDDALPALKNKNGGIRALALIDCALLRALGIPAIPVAGFLVAEDMRLIPHYWGEYYLLGIGWIPFDPALATGTVPAGFVPGFSERLTYYRGIDNKHIAMSRGYQLLPPVQPEAQKKVKIPWSLSEYDELVQGVSYTSIWNPPEMAPSAPQ</sequence>
<organism evidence="3">
    <name type="scientific">uncultured spirochete</name>
    <dbReference type="NCBI Taxonomy" id="156406"/>
    <lineage>
        <taxon>Bacteria</taxon>
        <taxon>Pseudomonadati</taxon>
        <taxon>Spirochaetota</taxon>
        <taxon>Spirochaetia</taxon>
        <taxon>Spirochaetales</taxon>
        <taxon>environmental samples</taxon>
    </lineage>
</organism>
<evidence type="ECO:0000313" key="3">
    <source>
        <dbReference type="EMBL" id="SLM19961.1"/>
    </source>
</evidence>
<dbReference type="SUPFAM" id="SSF54001">
    <property type="entry name" value="Cysteine proteinases"/>
    <property type="match status" value="1"/>
</dbReference>
<evidence type="ECO:0000259" key="2">
    <source>
        <dbReference type="SMART" id="SM00460"/>
    </source>
</evidence>
<dbReference type="InterPro" id="IPR013783">
    <property type="entry name" value="Ig-like_fold"/>
</dbReference>
<keyword evidence="1" id="KW-0812">Transmembrane</keyword>
<feature type="transmembrane region" description="Helical" evidence="1">
    <location>
        <begin position="7"/>
        <end position="28"/>
    </location>
</feature>
<dbReference type="SUPFAM" id="SSF81296">
    <property type="entry name" value="E set domains"/>
    <property type="match status" value="2"/>
</dbReference>
<keyword evidence="1" id="KW-1133">Transmembrane helix</keyword>
<dbReference type="InterPro" id="IPR038765">
    <property type="entry name" value="Papain-like_cys_pep_sf"/>
</dbReference>
<accession>A0A3P3XUI0</accession>
<dbReference type="Gene3D" id="2.60.40.10">
    <property type="entry name" value="Immunoglobulins"/>
    <property type="match status" value="2"/>
</dbReference>
<dbReference type="SMART" id="SM00460">
    <property type="entry name" value="TGc"/>
    <property type="match status" value="1"/>
</dbReference>
<dbReference type="PANTHER" id="PTHR33490">
    <property type="entry name" value="BLR5614 PROTEIN-RELATED"/>
    <property type="match status" value="1"/>
</dbReference>
<feature type="domain" description="Transglutaminase-like" evidence="2">
    <location>
        <begin position="403"/>
        <end position="465"/>
    </location>
</feature>
<gene>
    <name evidence="3" type="ORF">SPIRO4BDMA_80068</name>
</gene>
<reference evidence="3" key="1">
    <citation type="submission" date="2017-02" db="EMBL/GenBank/DDBJ databases">
        <authorList>
            <person name="Regsiter A."/>
            <person name="William W."/>
        </authorList>
    </citation>
    <scope>NUCLEOTIDE SEQUENCE</scope>
    <source>
        <strain evidence="3">BdmA 4</strain>
    </source>
</reference>
<dbReference type="AlphaFoldDB" id="A0A3P3XUI0"/>
<dbReference type="Pfam" id="PF01833">
    <property type="entry name" value="TIG"/>
    <property type="match status" value="1"/>
</dbReference>